<evidence type="ECO:0000259" key="7">
    <source>
        <dbReference type="SMART" id="SM00853"/>
    </source>
</evidence>
<dbReference type="NCBIfam" id="TIGR00585">
    <property type="entry name" value="mutl"/>
    <property type="match status" value="1"/>
</dbReference>
<dbReference type="InterPro" id="IPR038973">
    <property type="entry name" value="MutL/Mlh/Pms-like"/>
</dbReference>
<keyword evidence="4 5" id="KW-0234">DNA repair</keyword>
<dbReference type="CDD" id="cd00782">
    <property type="entry name" value="MutL_Trans"/>
    <property type="match status" value="1"/>
</dbReference>
<evidence type="ECO:0000256" key="1">
    <source>
        <dbReference type="ARBA" id="ARBA00006082"/>
    </source>
</evidence>
<dbReference type="GO" id="GO:0004519">
    <property type="term" value="F:endonuclease activity"/>
    <property type="evidence" value="ECO:0007669"/>
    <property type="project" value="UniProtKB-KW"/>
</dbReference>
<evidence type="ECO:0000256" key="5">
    <source>
        <dbReference type="HAMAP-Rule" id="MF_00149"/>
    </source>
</evidence>
<dbReference type="GO" id="GO:0032300">
    <property type="term" value="C:mismatch repair complex"/>
    <property type="evidence" value="ECO:0007669"/>
    <property type="project" value="InterPro"/>
</dbReference>
<evidence type="ECO:0000256" key="6">
    <source>
        <dbReference type="SAM" id="MobiDB-lite"/>
    </source>
</evidence>
<dbReference type="RefSeq" id="WP_338046540.1">
    <property type="nucleotide sequence ID" value="NZ_WJIE01000006.1"/>
</dbReference>
<accession>A0A6N7PXI1</accession>
<dbReference type="InterPro" id="IPR042121">
    <property type="entry name" value="MutL_C_regsub"/>
</dbReference>
<feature type="domain" description="DNA mismatch repair protein S5" evidence="8">
    <location>
        <begin position="213"/>
        <end position="328"/>
    </location>
</feature>
<dbReference type="GO" id="GO:0030983">
    <property type="term" value="F:mismatched DNA binding"/>
    <property type="evidence" value="ECO:0007669"/>
    <property type="project" value="InterPro"/>
</dbReference>
<dbReference type="Gene3D" id="3.30.565.10">
    <property type="entry name" value="Histidine kinase-like ATPase, C-terminal domain"/>
    <property type="match status" value="1"/>
</dbReference>
<dbReference type="Gene3D" id="3.30.1370.100">
    <property type="entry name" value="MutL, C-terminal domain, regulatory subdomain"/>
    <property type="match status" value="1"/>
</dbReference>
<dbReference type="Gene3D" id="3.30.1540.20">
    <property type="entry name" value="MutL, C-terminal domain, dimerisation subdomain"/>
    <property type="match status" value="1"/>
</dbReference>
<dbReference type="Pfam" id="PF01119">
    <property type="entry name" value="DNA_mis_repair"/>
    <property type="match status" value="1"/>
</dbReference>
<dbReference type="SMART" id="SM00853">
    <property type="entry name" value="MutL_C"/>
    <property type="match status" value="1"/>
</dbReference>
<comment type="similarity">
    <text evidence="1 5">Belongs to the DNA mismatch repair MutL/HexB family.</text>
</comment>
<evidence type="ECO:0000256" key="4">
    <source>
        <dbReference type="ARBA" id="ARBA00023204"/>
    </source>
</evidence>
<dbReference type="GO" id="GO:0006298">
    <property type="term" value="P:mismatch repair"/>
    <property type="evidence" value="ECO:0007669"/>
    <property type="project" value="UniProtKB-UniRule"/>
</dbReference>
<dbReference type="SMART" id="SM01340">
    <property type="entry name" value="DNA_mis_repair"/>
    <property type="match status" value="1"/>
</dbReference>
<dbReference type="FunFam" id="3.30.565.10:FF:000003">
    <property type="entry name" value="DNA mismatch repair endonuclease MutL"/>
    <property type="match status" value="1"/>
</dbReference>
<reference evidence="9 10" key="1">
    <citation type="submission" date="2019-10" db="EMBL/GenBank/DDBJ databases">
        <title>A soil myxobacterium in the family Polyangiaceae.</title>
        <authorList>
            <person name="Li Y."/>
            <person name="Wang J."/>
        </authorList>
    </citation>
    <scope>NUCLEOTIDE SEQUENCE [LARGE SCALE GENOMIC DNA]</scope>
    <source>
        <strain evidence="9 10">DSM 14734</strain>
    </source>
</reference>
<dbReference type="InterPro" id="IPR014790">
    <property type="entry name" value="MutL_C"/>
</dbReference>
<evidence type="ECO:0000256" key="2">
    <source>
        <dbReference type="ARBA" id="ARBA00021975"/>
    </source>
</evidence>
<dbReference type="GO" id="GO:0140664">
    <property type="term" value="F:ATP-dependent DNA damage sensor activity"/>
    <property type="evidence" value="ECO:0007669"/>
    <property type="project" value="InterPro"/>
</dbReference>
<feature type="compositionally biased region" description="Pro residues" evidence="6">
    <location>
        <begin position="355"/>
        <end position="365"/>
    </location>
</feature>
<organism evidence="9 10">
    <name type="scientific">Polyangium spumosum</name>
    <dbReference type="NCBI Taxonomy" id="889282"/>
    <lineage>
        <taxon>Bacteria</taxon>
        <taxon>Pseudomonadati</taxon>
        <taxon>Myxococcota</taxon>
        <taxon>Polyangia</taxon>
        <taxon>Polyangiales</taxon>
        <taxon>Polyangiaceae</taxon>
        <taxon>Polyangium</taxon>
    </lineage>
</organism>
<dbReference type="InterPro" id="IPR002099">
    <property type="entry name" value="MutL/Mlh/PMS"/>
</dbReference>
<keyword evidence="9" id="KW-0540">Nuclease</keyword>
<dbReference type="EMBL" id="WJIE01000006">
    <property type="protein sequence ID" value="MRG94935.1"/>
    <property type="molecule type" value="Genomic_DNA"/>
</dbReference>
<proteinExistence type="inferred from homology"/>
<dbReference type="SUPFAM" id="SSF54211">
    <property type="entry name" value="Ribosomal protein S5 domain 2-like"/>
    <property type="match status" value="1"/>
</dbReference>
<evidence type="ECO:0000313" key="10">
    <source>
        <dbReference type="Proteomes" id="UP000440224"/>
    </source>
</evidence>
<keyword evidence="9" id="KW-0378">Hydrolase</keyword>
<dbReference type="InterPro" id="IPR014721">
    <property type="entry name" value="Ribsml_uS5_D2-typ_fold_subgr"/>
</dbReference>
<dbReference type="InterPro" id="IPR036890">
    <property type="entry name" value="HATPase_C_sf"/>
</dbReference>
<evidence type="ECO:0000256" key="3">
    <source>
        <dbReference type="ARBA" id="ARBA00022763"/>
    </source>
</evidence>
<dbReference type="PANTHER" id="PTHR10073:SF12">
    <property type="entry name" value="DNA MISMATCH REPAIR PROTEIN MLH1"/>
    <property type="match status" value="1"/>
</dbReference>
<keyword evidence="9" id="KW-0255">Endonuclease</keyword>
<comment type="caution">
    <text evidence="9">The sequence shown here is derived from an EMBL/GenBank/DDBJ whole genome shotgun (WGS) entry which is preliminary data.</text>
</comment>
<dbReference type="Proteomes" id="UP000440224">
    <property type="component" value="Unassembled WGS sequence"/>
</dbReference>
<comment type="function">
    <text evidence="5">This protein is involved in the repair of mismatches in DNA. It is required for dam-dependent methyl-directed DNA mismatch repair. May act as a 'molecular matchmaker', a protein that promotes the formation of a stable complex between two or more DNA-binding proteins in an ATP-dependent manner without itself being part of a final effector complex.</text>
</comment>
<dbReference type="InterPro" id="IPR020667">
    <property type="entry name" value="DNA_mismatch_repair_MutL"/>
</dbReference>
<dbReference type="Pfam" id="PF13589">
    <property type="entry name" value="HATPase_c_3"/>
    <property type="match status" value="1"/>
</dbReference>
<dbReference type="CDD" id="cd16926">
    <property type="entry name" value="HATPase_MutL-MLH-PMS-like"/>
    <property type="match status" value="1"/>
</dbReference>
<evidence type="ECO:0000313" key="9">
    <source>
        <dbReference type="EMBL" id="MRG94935.1"/>
    </source>
</evidence>
<dbReference type="AlphaFoldDB" id="A0A6N7PXI1"/>
<dbReference type="SUPFAM" id="SSF118116">
    <property type="entry name" value="DNA mismatch repair protein MutL"/>
    <property type="match status" value="1"/>
</dbReference>
<dbReference type="PANTHER" id="PTHR10073">
    <property type="entry name" value="DNA MISMATCH REPAIR PROTEIN MLH, PMS, MUTL"/>
    <property type="match status" value="1"/>
</dbReference>
<gene>
    <name evidence="5 9" type="primary">mutL</name>
    <name evidence="9" type="ORF">GF068_23870</name>
</gene>
<dbReference type="HAMAP" id="MF_00149">
    <property type="entry name" value="DNA_mis_repair"/>
    <property type="match status" value="1"/>
</dbReference>
<dbReference type="GO" id="GO:0016887">
    <property type="term" value="F:ATP hydrolysis activity"/>
    <property type="evidence" value="ECO:0007669"/>
    <property type="project" value="InterPro"/>
</dbReference>
<dbReference type="InterPro" id="IPR020568">
    <property type="entry name" value="Ribosomal_Su5_D2-typ_SF"/>
</dbReference>
<dbReference type="GO" id="GO:0005524">
    <property type="term" value="F:ATP binding"/>
    <property type="evidence" value="ECO:0007669"/>
    <property type="project" value="InterPro"/>
</dbReference>
<dbReference type="InterPro" id="IPR014762">
    <property type="entry name" value="DNA_mismatch_repair_CS"/>
</dbReference>
<feature type="compositionally biased region" description="Pro residues" evidence="6">
    <location>
        <begin position="441"/>
        <end position="455"/>
    </location>
</feature>
<dbReference type="Gene3D" id="3.30.230.10">
    <property type="match status" value="1"/>
</dbReference>
<dbReference type="InterPro" id="IPR042120">
    <property type="entry name" value="MutL_C_dimsub"/>
</dbReference>
<feature type="region of interest" description="Disordered" evidence="6">
    <location>
        <begin position="342"/>
        <end position="455"/>
    </location>
</feature>
<name>A0A6N7PXI1_9BACT</name>
<dbReference type="PROSITE" id="PS00058">
    <property type="entry name" value="DNA_MISMATCH_REPAIR_1"/>
    <property type="match status" value="1"/>
</dbReference>
<dbReference type="SUPFAM" id="SSF55874">
    <property type="entry name" value="ATPase domain of HSP90 chaperone/DNA topoisomerase II/histidine kinase"/>
    <property type="match status" value="1"/>
</dbReference>
<dbReference type="InterPro" id="IPR037198">
    <property type="entry name" value="MutL_C_sf"/>
</dbReference>
<protein>
    <recommendedName>
        <fullName evidence="2 5">DNA mismatch repair protein MutL</fullName>
    </recommendedName>
</protein>
<feature type="domain" description="MutL C-terminal dimerisation" evidence="7">
    <location>
        <begin position="483"/>
        <end position="626"/>
    </location>
</feature>
<keyword evidence="10" id="KW-1185">Reference proteome</keyword>
<dbReference type="Pfam" id="PF08676">
    <property type="entry name" value="MutL_C"/>
    <property type="match status" value="1"/>
</dbReference>
<keyword evidence="3 5" id="KW-0227">DNA damage</keyword>
<dbReference type="InterPro" id="IPR013507">
    <property type="entry name" value="DNA_mismatch_S5_2-like"/>
</dbReference>
<sequence>MTELSGRVHVLPDDLANQIAAGEVVERPASVVKELVENALDARARRIRVDIEGGGVQLVRVTDDGTGMDRKDATLAVLRHATSKIGSIDDLRRIQSFGFRGEALPSIASVSRFSLRTRRAEDDEGTLVRIEGGSPADVGPCGAPAGTSIEVRDLFFNVPARRKFLRAVSTESAHVTEVVEAAALCRPEVTLVLARDGRVAREWLRTQSREARAVDVFDDEPLAACRGERGPMIVEAFLSRPERARAGATRLLFFVNGRPVKDRTLARMVANAYGSVLEPGRYPVGVVHIDLPPELVDVNVHPQKAEVRFADGRAIQDALYKIIAAPLARAFGLPAPGASPWSHYHKNRAEEPRPPPEPAAPPPPATAFLPGLFGKPPAPAPADPAPFGQRKQKPQEEAAPPVTTWSGSGELPLPEPRNVNQGHTLPTPPEPDPWGLAGDATPPPLPAAAPIPPPMAAPPRVYPTAEERMQAGERPGAFGSLSFVAQVRRTFLVCEGQDGLFVLDQHAAAERVTFERLRRAYETRAVASQRLLIPEMVTVTAEEAAIIEEAQDAIGRTGLEVSLRGMRDAAITAVPQILAARATPAVLLRDLLSELSRVGERAFSGAVDLALATMACHGSIRAGDLVSKEEAEALFRALDEVDFAGHCPHGRPVVMRIRWAELEQKVGRR</sequence>
<evidence type="ECO:0000259" key="8">
    <source>
        <dbReference type="SMART" id="SM01340"/>
    </source>
</evidence>